<proteinExistence type="predicted"/>
<dbReference type="RefSeq" id="WP_204539917.1">
    <property type="nucleotide sequence ID" value="NZ_JAFBFI010000003.1"/>
</dbReference>
<dbReference type="Pfam" id="PF00149">
    <property type="entry name" value="Metallophos"/>
    <property type="match status" value="1"/>
</dbReference>
<dbReference type="Proteomes" id="UP000823486">
    <property type="component" value="Unassembled WGS sequence"/>
</dbReference>
<feature type="domain" description="Calcineurin-like phosphoesterase" evidence="2">
    <location>
        <begin position="148"/>
        <end position="310"/>
    </location>
</feature>
<dbReference type="InterPro" id="IPR029052">
    <property type="entry name" value="Metallo-depent_PP-like"/>
</dbReference>
<feature type="transmembrane region" description="Helical" evidence="1">
    <location>
        <begin position="12"/>
        <end position="30"/>
    </location>
</feature>
<evidence type="ECO:0000256" key="1">
    <source>
        <dbReference type="SAM" id="Phobius"/>
    </source>
</evidence>
<accession>A0ABS2QF42</accession>
<name>A0ABS2QF42_9BACI</name>
<evidence type="ECO:0000259" key="2">
    <source>
        <dbReference type="Pfam" id="PF00149"/>
    </source>
</evidence>
<dbReference type="PANTHER" id="PTHR31302:SF0">
    <property type="entry name" value="TRANSMEMBRANE PROTEIN WITH METALLOPHOSPHOESTERASE DOMAIN"/>
    <property type="match status" value="1"/>
</dbReference>
<dbReference type="PANTHER" id="PTHR31302">
    <property type="entry name" value="TRANSMEMBRANE PROTEIN WITH METALLOPHOSPHOESTERASE DOMAIN-RELATED"/>
    <property type="match status" value="1"/>
</dbReference>
<evidence type="ECO:0000313" key="3">
    <source>
        <dbReference type="EMBL" id="MBM7691776.1"/>
    </source>
</evidence>
<keyword evidence="1" id="KW-0812">Transmembrane</keyword>
<keyword evidence="1" id="KW-0472">Membrane</keyword>
<dbReference type="InterPro" id="IPR051158">
    <property type="entry name" value="Metallophosphoesterase_sf"/>
</dbReference>
<protein>
    <submittedName>
        <fullName evidence="3">MPP superfamily phosphohydrolase</fullName>
    </submittedName>
</protein>
<evidence type="ECO:0000313" key="4">
    <source>
        <dbReference type="Proteomes" id="UP000823486"/>
    </source>
</evidence>
<feature type="transmembrane region" description="Helical" evidence="1">
    <location>
        <begin position="42"/>
        <end position="58"/>
    </location>
</feature>
<dbReference type="SUPFAM" id="SSF56300">
    <property type="entry name" value="Metallo-dependent phosphatases"/>
    <property type="match status" value="1"/>
</dbReference>
<reference evidence="3 4" key="1">
    <citation type="submission" date="2021-01" db="EMBL/GenBank/DDBJ databases">
        <title>Genomic Encyclopedia of Type Strains, Phase IV (KMG-IV): sequencing the most valuable type-strain genomes for metagenomic binning, comparative biology and taxonomic classification.</title>
        <authorList>
            <person name="Goeker M."/>
        </authorList>
    </citation>
    <scope>NUCLEOTIDE SEQUENCE [LARGE SCALE GENOMIC DNA]</scope>
    <source>
        <strain evidence="3 4">DSM 105482</strain>
    </source>
</reference>
<keyword evidence="4" id="KW-1185">Reference proteome</keyword>
<dbReference type="EMBL" id="JAFBFI010000003">
    <property type="protein sequence ID" value="MBM7691776.1"/>
    <property type="molecule type" value="Genomic_DNA"/>
</dbReference>
<dbReference type="InterPro" id="IPR004843">
    <property type="entry name" value="Calcineurin-like_PHP"/>
</dbReference>
<comment type="caution">
    <text evidence="3">The sequence shown here is derived from an EMBL/GenBank/DDBJ whole genome shotgun (WGS) entry which is preliminary data.</text>
</comment>
<organism evidence="3 4">
    <name type="scientific">Peribacillus deserti</name>
    <dbReference type="NCBI Taxonomy" id="673318"/>
    <lineage>
        <taxon>Bacteria</taxon>
        <taxon>Bacillati</taxon>
        <taxon>Bacillota</taxon>
        <taxon>Bacilli</taxon>
        <taxon>Bacillales</taxon>
        <taxon>Bacillaceae</taxon>
        <taxon>Peribacillus</taxon>
    </lineage>
</organism>
<dbReference type="Gene3D" id="3.60.21.10">
    <property type="match status" value="1"/>
</dbReference>
<gene>
    <name evidence="3" type="ORF">JOC77_001183</name>
</gene>
<feature type="transmembrane region" description="Helical" evidence="1">
    <location>
        <begin position="70"/>
        <end position="90"/>
    </location>
</feature>
<feature type="transmembrane region" description="Helical" evidence="1">
    <location>
        <begin position="102"/>
        <end position="123"/>
    </location>
</feature>
<dbReference type="CDD" id="cd07385">
    <property type="entry name" value="MPP_YkuE_C"/>
    <property type="match status" value="1"/>
</dbReference>
<sequence length="367" mass="42055">MDNRRGYLRYMLLLLIFNGLILFMGWNGWVWLHSSFGFDQPFLYWVLWAMISYSYFFRKKSDIFRAVGSFWFGFFQYGVMLFPAADLIVWGITWGGVPLQEAIYYTGFLVIALFIGIFAFGMFNAYSPIIRRYQITVAKNKSRRKSLKLAVASDMHFGRLSGRGHAKRLIKKVNGIKPDLILLAGDIIDDDPEPFIGKNMHEIMAGLQAPLGVYGVPGNHDYYGGGISELVDVMRSINIQILMDETVKIEEDFYLVGRKDRMDRNRKPFTDLTSNLDKSYPIIALDHQPYELDNAEKSGVDVLLSGHTHRGQMAPNHLITKKIYELDWGYLKKGNLHAFVSSGFGFWGPPLRIGSRSEILEIDIKFI</sequence>
<keyword evidence="1" id="KW-1133">Transmembrane helix</keyword>